<dbReference type="Pfam" id="PF01152">
    <property type="entry name" value="Bac_globin"/>
    <property type="match status" value="1"/>
</dbReference>
<evidence type="ECO:0000256" key="3">
    <source>
        <dbReference type="ARBA" id="ARBA00022723"/>
    </source>
</evidence>
<name>A0ABQ3H3B2_9NEIS</name>
<organism evidence="6 7">
    <name type="scientific">Jeongeupia chitinilytica</name>
    <dbReference type="NCBI Taxonomy" id="1041641"/>
    <lineage>
        <taxon>Bacteria</taxon>
        <taxon>Pseudomonadati</taxon>
        <taxon>Pseudomonadota</taxon>
        <taxon>Betaproteobacteria</taxon>
        <taxon>Neisseriales</taxon>
        <taxon>Chitinibacteraceae</taxon>
        <taxon>Jeongeupia</taxon>
    </lineage>
</organism>
<reference evidence="7" key="1">
    <citation type="journal article" date="2019" name="Int. J. Syst. Evol. Microbiol.">
        <title>The Global Catalogue of Microorganisms (GCM) 10K type strain sequencing project: providing services to taxonomists for standard genome sequencing and annotation.</title>
        <authorList>
            <consortium name="The Broad Institute Genomics Platform"/>
            <consortium name="The Broad Institute Genome Sequencing Center for Infectious Disease"/>
            <person name="Wu L."/>
            <person name="Ma J."/>
        </authorList>
    </citation>
    <scope>NUCLEOTIDE SEQUENCE [LARGE SCALE GENOMIC DNA]</scope>
    <source>
        <strain evidence="7">KCTC 23701</strain>
    </source>
</reference>
<dbReference type="InterPro" id="IPR012292">
    <property type="entry name" value="Globin/Proto"/>
</dbReference>
<evidence type="ECO:0000313" key="6">
    <source>
        <dbReference type="EMBL" id="GHD62984.1"/>
    </source>
</evidence>
<keyword evidence="4" id="KW-0408">Iron</keyword>
<dbReference type="Proteomes" id="UP000604737">
    <property type="component" value="Unassembled WGS sequence"/>
</dbReference>
<protein>
    <submittedName>
        <fullName evidence="6">Globin</fullName>
    </submittedName>
</protein>
<evidence type="ECO:0000256" key="4">
    <source>
        <dbReference type="ARBA" id="ARBA00023004"/>
    </source>
</evidence>
<dbReference type="InterPro" id="IPR009050">
    <property type="entry name" value="Globin-like_sf"/>
</dbReference>
<dbReference type="CDD" id="cd14773">
    <property type="entry name" value="TrHb2_PhHbO-like_O"/>
    <property type="match status" value="1"/>
</dbReference>
<accession>A0ABQ3H3B2</accession>
<sequence>MSEVQEMTPYQLLGGDVVLRQLVDRFYDIMATDPRAAGIHAMHAPDTALIRDKFFDFLSGWLGGPQRFIEKYGHPRLRGRHMPFAIGESERDQWLLCMFQAMEQTPMDSALREHLEEAFYKTADFMRNQG</sequence>
<dbReference type="InterPro" id="IPR001486">
    <property type="entry name" value="Hemoglobin_trunc"/>
</dbReference>
<evidence type="ECO:0000256" key="1">
    <source>
        <dbReference type="ARBA" id="ARBA00022448"/>
    </source>
</evidence>
<evidence type="ECO:0000256" key="5">
    <source>
        <dbReference type="ARBA" id="ARBA00034496"/>
    </source>
</evidence>
<evidence type="ECO:0000256" key="2">
    <source>
        <dbReference type="ARBA" id="ARBA00022617"/>
    </source>
</evidence>
<dbReference type="PANTHER" id="PTHR47366:SF1">
    <property type="entry name" value="TWO-ON-TWO HEMOGLOBIN-3"/>
    <property type="match status" value="1"/>
</dbReference>
<comment type="caution">
    <text evidence="6">The sequence shown here is derived from an EMBL/GenBank/DDBJ whole genome shotgun (WGS) entry which is preliminary data.</text>
</comment>
<dbReference type="SUPFAM" id="SSF46458">
    <property type="entry name" value="Globin-like"/>
    <property type="match status" value="1"/>
</dbReference>
<dbReference type="InterPro" id="IPR044203">
    <property type="entry name" value="GlbO/GLB3-like"/>
</dbReference>
<keyword evidence="7" id="KW-1185">Reference proteome</keyword>
<evidence type="ECO:0000313" key="7">
    <source>
        <dbReference type="Proteomes" id="UP000604737"/>
    </source>
</evidence>
<dbReference type="PANTHER" id="PTHR47366">
    <property type="entry name" value="TWO-ON-TWO HEMOGLOBIN-3"/>
    <property type="match status" value="1"/>
</dbReference>
<keyword evidence="2" id="KW-0349">Heme</keyword>
<dbReference type="RefSeq" id="WP_189460294.1">
    <property type="nucleotide sequence ID" value="NZ_BMYO01000005.1"/>
</dbReference>
<dbReference type="EMBL" id="BMYO01000005">
    <property type="protein sequence ID" value="GHD62984.1"/>
    <property type="molecule type" value="Genomic_DNA"/>
</dbReference>
<dbReference type="Gene3D" id="1.10.490.10">
    <property type="entry name" value="Globins"/>
    <property type="match status" value="1"/>
</dbReference>
<proteinExistence type="inferred from homology"/>
<keyword evidence="3" id="KW-0479">Metal-binding</keyword>
<comment type="similarity">
    <text evidence="5">Belongs to the truncated hemoglobin family. Group II subfamily.</text>
</comment>
<gene>
    <name evidence="6" type="ORF">GCM10007350_19510</name>
</gene>
<keyword evidence="1" id="KW-0813">Transport</keyword>